<evidence type="ECO:0000256" key="3">
    <source>
        <dbReference type="SAM" id="Phobius"/>
    </source>
</evidence>
<dbReference type="Gene3D" id="3.40.50.410">
    <property type="entry name" value="von Willebrand factor, type A domain"/>
    <property type="match status" value="1"/>
</dbReference>
<keyword evidence="3" id="KW-1133">Transmembrane helix</keyword>
<feature type="domain" description="VWFA" evidence="4">
    <location>
        <begin position="97"/>
        <end position="202"/>
    </location>
</feature>
<dbReference type="Pfam" id="PF13519">
    <property type="entry name" value="VWA_2"/>
    <property type="match status" value="1"/>
</dbReference>
<evidence type="ECO:0000313" key="6">
    <source>
        <dbReference type="Proteomes" id="UP000003781"/>
    </source>
</evidence>
<feature type="compositionally biased region" description="Acidic residues" evidence="2">
    <location>
        <begin position="488"/>
        <end position="498"/>
    </location>
</feature>
<feature type="transmembrane region" description="Helical" evidence="3">
    <location>
        <begin position="63"/>
        <end position="82"/>
    </location>
</feature>
<dbReference type="SUPFAM" id="SSF48452">
    <property type="entry name" value="TPR-like"/>
    <property type="match status" value="1"/>
</dbReference>
<organism evidence="5 6">
    <name type="scientific">Crocosphaera chwakensis CCY0110</name>
    <dbReference type="NCBI Taxonomy" id="391612"/>
    <lineage>
        <taxon>Bacteria</taxon>
        <taxon>Bacillati</taxon>
        <taxon>Cyanobacteriota</taxon>
        <taxon>Cyanophyceae</taxon>
        <taxon>Oscillatoriophycideae</taxon>
        <taxon>Chroococcales</taxon>
        <taxon>Aphanothecaceae</taxon>
        <taxon>Crocosphaera</taxon>
        <taxon>Crocosphaera chwakensis</taxon>
    </lineage>
</organism>
<reference evidence="5 6" key="1">
    <citation type="submission" date="2007-03" db="EMBL/GenBank/DDBJ databases">
        <authorList>
            <person name="Stal L."/>
            <person name="Ferriera S."/>
            <person name="Johnson J."/>
            <person name="Kravitz S."/>
            <person name="Beeson K."/>
            <person name="Sutton G."/>
            <person name="Rogers Y.-H."/>
            <person name="Friedman R."/>
            <person name="Frazier M."/>
            <person name="Venter J.C."/>
        </authorList>
    </citation>
    <scope>NUCLEOTIDE SEQUENCE [LARGE SCALE GENOMIC DNA]</scope>
    <source>
        <strain evidence="5 6">CCY0110</strain>
    </source>
</reference>
<dbReference type="InterPro" id="IPR002035">
    <property type="entry name" value="VWF_A"/>
</dbReference>
<evidence type="ECO:0000256" key="1">
    <source>
        <dbReference type="PROSITE-ProRule" id="PRU00339"/>
    </source>
</evidence>
<proteinExistence type="predicted"/>
<comment type="caution">
    <text evidence="5">The sequence shown here is derived from an EMBL/GenBank/DDBJ whole genome shotgun (WGS) entry which is preliminary data.</text>
</comment>
<dbReference type="PROSITE" id="PS50293">
    <property type="entry name" value="TPR_REGION"/>
    <property type="match status" value="1"/>
</dbReference>
<dbReference type="RefSeq" id="WP_008274523.1">
    <property type="nucleotide sequence ID" value="NZ_AAXW01000007.1"/>
</dbReference>
<name>A3IME1_9CHRO</name>
<evidence type="ECO:0000259" key="4">
    <source>
        <dbReference type="Pfam" id="PF13519"/>
    </source>
</evidence>
<dbReference type="SUPFAM" id="SSF53300">
    <property type="entry name" value="vWA-like"/>
    <property type="match status" value="1"/>
</dbReference>
<dbReference type="Proteomes" id="UP000003781">
    <property type="component" value="Unassembled WGS sequence"/>
</dbReference>
<keyword evidence="3" id="KW-0812">Transmembrane</keyword>
<dbReference type="Pfam" id="PF00515">
    <property type="entry name" value="TPR_1"/>
    <property type="match status" value="1"/>
</dbReference>
<dbReference type="AlphaFoldDB" id="A3IME1"/>
<feature type="region of interest" description="Disordered" evidence="2">
    <location>
        <begin position="468"/>
        <end position="510"/>
    </location>
</feature>
<feature type="repeat" description="TPR" evidence="1">
    <location>
        <begin position="415"/>
        <end position="448"/>
    </location>
</feature>
<sequence>MIELSQFHFIYPLWLLALIPSLTLYFLLQRQQEATSQWRNLISANLLPYLIDKKGEKERVRPYRLLLAGFILATLALAGPTWQREPSPFAEDEAPLAIALDLSPSMTVTDIQPSRLERGKQKIRDLLALRSTGSTALVAYSGSGHLVMPLTEDSRIIETYLTVLSPNLMPIPGNAPNQALKVADTALSKTTVPGSILFITDGIGVDQTQAFIEYSQQSENDIVVLGIGTLEGGNIADANNTTSTYSRLDRQGLEKLSRQAGVYVTYVSLDNSDVEQIYQHIQKHLTDIEKSDSDRWRNEGYWLVYPLAGLLLLWFRRGWTIQWLAVFLVGFLLWESPVLADPYGNQGIYLAEQPSSFVNLWLTRDQQGRWLFERGNYADAAERFDNPFWKGIAYYINKDFEQATQQFSEIKPKTPEIYFNLGNAYAQQEDYKNALKNYDRALGMRSDYADAQNNRDLVQKLLEKEEELAKQRPEEQSGDLKADKIVEDDTPPSDDDQDNDHPRPNLDGIGNTAIADLWLQNVQTTPADFLKQKFQYQLETKDQ</sequence>
<dbReference type="SMART" id="SM00028">
    <property type="entry name" value="TPR"/>
    <property type="match status" value="1"/>
</dbReference>
<dbReference type="PANTHER" id="PTHR22550:SF14">
    <property type="entry name" value="VWFA DOMAIN-CONTAINING PROTEIN"/>
    <property type="match status" value="1"/>
</dbReference>
<dbReference type="EMBL" id="AAXW01000007">
    <property type="protein sequence ID" value="EAZ92310.1"/>
    <property type="molecule type" value="Genomic_DNA"/>
</dbReference>
<evidence type="ECO:0000256" key="2">
    <source>
        <dbReference type="SAM" id="MobiDB-lite"/>
    </source>
</evidence>
<keyword evidence="1" id="KW-0802">TPR repeat</keyword>
<dbReference type="InterPro" id="IPR050768">
    <property type="entry name" value="UPF0353/GerABKA_families"/>
</dbReference>
<dbReference type="InterPro" id="IPR011990">
    <property type="entry name" value="TPR-like_helical_dom_sf"/>
</dbReference>
<dbReference type="OrthoDB" id="9814944at2"/>
<dbReference type="InterPro" id="IPR019734">
    <property type="entry name" value="TPR_rpt"/>
</dbReference>
<dbReference type="InterPro" id="IPR036465">
    <property type="entry name" value="vWFA_dom_sf"/>
</dbReference>
<dbReference type="PANTHER" id="PTHR22550">
    <property type="entry name" value="SPORE GERMINATION PROTEIN"/>
    <property type="match status" value="1"/>
</dbReference>
<gene>
    <name evidence="5" type="ORF">CY0110_28164</name>
</gene>
<feature type="compositionally biased region" description="Basic and acidic residues" evidence="2">
    <location>
        <begin position="468"/>
        <end position="487"/>
    </location>
</feature>
<dbReference type="PROSITE" id="PS50005">
    <property type="entry name" value="TPR"/>
    <property type="match status" value="1"/>
</dbReference>
<dbReference type="Gene3D" id="1.25.40.10">
    <property type="entry name" value="Tetratricopeptide repeat domain"/>
    <property type="match status" value="1"/>
</dbReference>
<accession>A3IME1</accession>
<keyword evidence="6" id="KW-1185">Reference proteome</keyword>
<feature type="transmembrane region" description="Helical" evidence="3">
    <location>
        <begin position="6"/>
        <end position="28"/>
    </location>
</feature>
<dbReference type="eggNOG" id="COG2304">
    <property type="taxonomic scope" value="Bacteria"/>
</dbReference>
<evidence type="ECO:0000313" key="5">
    <source>
        <dbReference type="EMBL" id="EAZ92310.1"/>
    </source>
</evidence>
<keyword evidence="3" id="KW-0472">Membrane</keyword>
<protein>
    <submittedName>
        <fullName evidence="5">Tetratricopeptide TPR_4</fullName>
    </submittedName>
</protein>